<organism evidence="2 3">
    <name type="scientific">Stegodyphus mimosarum</name>
    <name type="common">African social velvet spider</name>
    <dbReference type="NCBI Taxonomy" id="407821"/>
    <lineage>
        <taxon>Eukaryota</taxon>
        <taxon>Metazoa</taxon>
        <taxon>Ecdysozoa</taxon>
        <taxon>Arthropoda</taxon>
        <taxon>Chelicerata</taxon>
        <taxon>Arachnida</taxon>
        <taxon>Araneae</taxon>
        <taxon>Araneomorphae</taxon>
        <taxon>Entelegynae</taxon>
        <taxon>Eresoidea</taxon>
        <taxon>Eresidae</taxon>
        <taxon>Stegodyphus</taxon>
    </lineage>
</organism>
<evidence type="ECO:0000256" key="1">
    <source>
        <dbReference type="SAM" id="MobiDB-lite"/>
    </source>
</evidence>
<reference evidence="2 3" key="1">
    <citation type="submission" date="2013-11" db="EMBL/GenBank/DDBJ databases">
        <title>Genome sequencing of Stegodyphus mimosarum.</title>
        <authorList>
            <person name="Bechsgaard J."/>
        </authorList>
    </citation>
    <scope>NUCLEOTIDE SEQUENCE [LARGE SCALE GENOMIC DNA]</scope>
</reference>
<dbReference type="STRING" id="407821.A0A087V093"/>
<evidence type="ECO:0000313" key="3">
    <source>
        <dbReference type="Proteomes" id="UP000054359"/>
    </source>
</evidence>
<protein>
    <submittedName>
        <fullName evidence="2">Uncharacterized protein</fullName>
    </submittedName>
</protein>
<feature type="region of interest" description="Disordered" evidence="1">
    <location>
        <begin position="115"/>
        <end position="157"/>
    </location>
</feature>
<feature type="non-terminal residue" evidence="2">
    <location>
        <position position="208"/>
    </location>
</feature>
<accession>A0A087V093</accession>
<feature type="compositionally biased region" description="Polar residues" evidence="1">
    <location>
        <begin position="118"/>
        <end position="139"/>
    </location>
</feature>
<name>A0A087V093_STEMI</name>
<dbReference type="EMBL" id="KK122580">
    <property type="protein sequence ID" value="KFM83032.1"/>
    <property type="molecule type" value="Genomic_DNA"/>
</dbReference>
<sequence>MDQNQNLVQQQFQLQQQQLMIQQQQQVIHQQQQQLQQQVHFQQQIQQQQQIQNQQQVIIQDIQQQQTLTASLVQQQPGVVVGGTPMQQQPQSQRKVHRRLPQPTMEQMQAAVAIAAQTPRSKSQPPRTPSIGATPSFQRPVSPMMAPGGQRTSQSSTLYDTSASNLLSVQQPMMLGSVSPSATTSISPTSRKVWLSFNNSFSRYRNSL</sequence>
<keyword evidence="3" id="KW-1185">Reference proteome</keyword>
<dbReference type="Proteomes" id="UP000054359">
    <property type="component" value="Unassembled WGS sequence"/>
</dbReference>
<gene>
    <name evidence="2" type="ORF">X975_01134</name>
</gene>
<dbReference type="AlphaFoldDB" id="A0A087V093"/>
<proteinExistence type="predicted"/>
<evidence type="ECO:0000313" key="2">
    <source>
        <dbReference type="EMBL" id="KFM83032.1"/>
    </source>
</evidence>